<keyword evidence="4" id="KW-0411">Iron-sulfur</keyword>
<dbReference type="HOGENOM" id="CLU_055690_5_0_6"/>
<organism evidence="6 7">
    <name type="scientific">Thioalkalivibrio nitratireducens (strain DSM 14787 / UNIQEM 213 / ALEN2)</name>
    <dbReference type="NCBI Taxonomy" id="1255043"/>
    <lineage>
        <taxon>Bacteria</taxon>
        <taxon>Pseudomonadati</taxon>
        <taxon>Pseudomonadota</taxon>
        <taxon>Gammaproteobacteria</taxon>
        <taxon>Chromatiales</taxon>
        <taxon>Ectothiorhodospiraceae</taxon>
        <taxon>Thioalkalivibrio</taxon>
    </lineage>
</organism>
<dbReference type="GO" id="GO:0051537">
    <property type="term" value="F:2 iron, 2 sulfur cluster binding"/>
    <property type="evidence" value="ECO:0007669"/>
    <property type="project" value="UniProtKB-KW"/>
</dbReference>
<evidence type="ECO:0000256" key="3">
    <source>
        <dbReference type="ARBA" id="ARBA00023004"/>
    </source>
</evidence>
<keyword evidence="3" id="KW-0408">Iron</keyword>
<dbReference type="Gene3D" id="2.102.10.10">
    <property type="entry name" value="Rieske [2Fe-2S] iron-sulphur domain"/>
    <property type="match status" value="1"/>
</dbReference>
<dbReference type="InterPro" id="IPR036922">
    <property type="entry name" value="Rieske_2Fe-2S_sf"/>
</dbReference>
<dbReference type="PANTHER" id="PTHR21496">
    <property type="entry name" value="FERREDOXIN-RELATED"/>
    <property type="match status" value="1"/>
</dbReference>
<dbReference type="InterPro" id="IPR017941">
    <property type="entry name" value="Rieske_2Fe-2S"/>
</dbReference>
<dbReference type="PATRIC" id="fig|1255043.3.peg.1861"/>
<sequence>MSDWVNVAPAGEIEPGKHQLVDVDDVPIAVFNIDGSYYAIEDLCSHEEYPIAEGEVKDNRITCPQHGAEFCLRTGAALTAPAYEPLTTFPVRIHEGVVQVRDDRWD</sequence>
<dbReference type="RefSeq" id="WP_015258626.1">
    <property type="nucleotide sequence ID" value="NC_019902.2"/>
</dbReference>
<dbReference type="eggNOG" id="COG2146">
    <property type="taxonomic scope" value="Bacteria"/>
</dbReference>
<evidence type="ECO:0000259" key="5">
    <source>
        <dbReference type="PROSITE" id="PS51296"/>
    </source>
</evidence>
<dbReference type="PANTHER" id="PTHR21496:SF23">
    <property type="entry name" value="3-PHENYLPROPIONATE_CINNAMIC ACID DIOXYGENASE FERREDOXIN SUBUNIT"/>
    <property type="match status" value="1"/>
</dbReference>
<dbReference type="Pfam" id="PF00355">
    <property type="entry name" value="Rieske"/>
    <property type="match status" value="1"/>
</dbReference>
<dbReference type="GO" id="GO:0051213">
    <property type="term" value="F:dioxygenase activity"/>
    <property type="evidence" value="ECO:0007669"/>
    <property type="project" value="UniProtKB-KW"/>
</dbReference>
<feature type="domain" description="Rieske" evidence="5">
    <location>
        <begin position="5"/>
        <end position="100"/>
    </location>
</feature>
<proteinExistence type="predicted"/>
<evidence type="ECO:0000256" key="1">
    <source>
        <dbReference type="ARBA" id="ARBA00022714"/>
    </source>
</evidence>
<gene>
    <name evidence="6" type="primary">hcaC [H]</name>
    <name evidence="6" type="ordered locus">TVNIR_1838</name>
</gene>
<dbReference type="EMBL" id="CP003989">
    <property type="protein sequence ID" value="AGA33499.1"/>
    <property type="molecule type" value="Genomic_DNA"/>
</dbReference>
<reference evidence="6" key="1">
    <citation type="submission" date="2015-12" db="EMBL/GenBank/DDBJ databases">
        <authorList>
            <person name="Tikhonova T.V."/>
            <person name="Pavlov A.R."/>
            <person name="Beletsky A.V."/>
            <person name="Mardanov A.V."/>
            <person name="Sorokin D.Y."/>
            <person name="Ravin N.V."/>
            <person name="Popov V.O."/>
        </authorList>
    </citation>
    <scope>NUCLEOTIDE SEQUENCE</scope>
    <source>
        <strain evidence="6">DSM 14787</strain>
    </source>
</reference>
<dbReference type="GO" id="GO:0046872">
    <property type="term" value="F:metal ion binding"/>
    <property type="evidence" value="ECO:0007669"/>
    <property type="project" value="UniProtKB-KW"/>
</dbReference>
<protein>
    <submittedName>
        <fullName evidence="6">3-phenylpropionate dioxygenase ferredoxin subunit</fullName>
    </submittedName>
</protein>
<keyword evidence="2" id="KW-0479">Metal-binding</keyword>
<keyword evidence="1" id="KW-0001">2Fe-2S</keyword>
<evidence type="ECO:0000313" key="6">
    <source>
        <dbReference type="EMBL" id="AGA33499.1"/>
    </source>
</evidence>
<keyword evidence="6" id="KW-0560">Oxidoreductase</keyword>
<dbReference type="PROSITE" id="PS51296">
    <property type="entry name" value="RIESKE"/>
    <property type="match status" value="1"/>
</dbReference>
<name>L0DV67_THIND</name>
<evidence type="ECO:0000313" key="7">
    <source>
        <dbReference type="Proteomes" id="UP000010809"/>
    </source>
</evidence>
<evidence type="ECO:0000256" key="4">
    <source>
        <dbReference type="ARBA" id="ARBA00023014"/>
    </source>
</evidence>
<dbReference type="Proteomes" id="UP000010809">
    <property type="component" value="Chromosome"/>
</dbReference>
<dbReference type="AlphaFoldDB" id="L0DV67"/>
<dbReference type="CDD" id="cd03528">
    <property type="entry name" value="Rieske_RO_ferredoxin"/>
    <property type="match status" value="1"/>
</dbReference>
<keyword evidence="7" id="KW-1185">Reference proteome</keyword>
<dbReference type="OrthoDB" id="9800167at2"/>
<dbReference type="STRING" id="1255043.TVNIR_1838"/>
<accession>L0DV67</accession>
<keyword evidence="6" id="KW-0223">Dioxygenase</keyword>
<evidence type="ECO:0000256" key="2">
    <source>
        <dbReference type="ARBA" id="ARBA00022723"/>
    </source>
</evidence>
<dbReference type="SUPFAM" id="SSF50022">
    <property type="entry name" value="ISP domain"/>
    <property type="match status" value="1"/>
</dbReference>
<dbReference type="KEGG" id="tni:TVNIR_1838"/>